<name>A0A6C0LJJ9_9ZZZZ</name>
<dbReference type="PROSITE" id="PS51704">
    <property type="entry name" value="GP_PDE"/>
    <property type="match status" value="1"/>
</dbReference>
<dbReference type="InterPro" id="IPR030395">
    <property type="entry name" value="GP_PDE_dom"/>
</dbReference>
<dbReference type="CDD" id="cd08556">
    <property type="entry name" value="GDPD"/>
    <property type="match status" value="1"/>
</dbReference>
<protein>
    <recommendedName>
        <fullName evidence="1">GP-PDE domain-containing protein</fullName>
    </recommendedName>
</protein>
<dbReference type="Gene3D" id="3.20.20.190">
    <property type="entry name" value="Phosphatidylinositol (PI) phosphodiesterase"/>
    <property type="match status" value="1"/>
</dbReference>
<accession>A0A6C0LJJ9</accession>
<organism evidence="2">
    <name type="scientific">viral metagenome</name>
    <dbReference type="NCBI Taxonomy" id="1070528"/>
    <lineage>
        <taxon>unclassified sequences</taxon>
        <taxon>metagenomes</taxon>
        <taxon>organismal metagenomes</taxon>
    </lineage>
</organism>
<proteinExistence type="predicted"/>
<dbReference type="InterPro" id="IPR017946">
    <property type="entry name" value="PLC-like_Pdiesterase_TIM-brl"/>
</dbReference>
<dbReference type="Pfam" id="PF03009">
    <property type="entry name" value="GDPD"/>
    <property type="match status" value="1"/>
</dbReference>
<dbReference type="PANTHER" id="PTHR46211:SF14">
    <property type="entry name" value="GLYCEROPHOSPHODIESTER PHOSPHODIESTERASE"/>
    <property type="match status" value="1"/>
</dbReference>
<dbReference type="GO" id="GO:0008081">
    <property type="term" value="F:phosphoric diester hydrolase activity"/>
    <property type="evidence" value="ECO:0007669"/>
    <property type="project" value="InterPro"/>
</dbReference>
<dbReference type="EMBL" id="MN740497">
    <property type="protein sequence ID" value="QHU29841.1"/>
    <property type="molecule type" value="Genomic_DNA"/>
</dbReference>
<evidence type="ECO:0000313" key="2">
    <source>
        <dbReference type="EMBL" id="QHU29841.1"/>
    </source>
</evidence>
<feature type="domain" description="GP-PDE" evidence="1">
    <location>
        <begin position="13"/>
        <end position="227"/>
    </location>
</feature>
<evidence type="ECO:0000259" key="1">
    <source>
        <dbReference type="PROSITE" id="PS51704"/>
    </source>
</evidence>
<dbReference type="SUPFAM" id="SSF51695">
    <property type="entry name" value="PLC-like phosphodiesterases"/>
    <property type="match status" value="1"/>
</dbReference>
<dbReference type="PANTHER" id="PTHR46211">
    <property type="entry name" value="GLYCEROPHOSPHORYL DIESTER PHOSPHODIESTERASE"/>
    <property type="match status" value="1"/>
</dbReference>
<reference evidence="2" key="1">
    <citation type="journal article" date="2020" name="Nature">
        <title>Giant virus diversity and host interactions through global metagenomics.</title>
        <authorList>
            <person name="Schulz F."/>
            <person name="Roux S."/>
            <person name="Paez-Espino D."/>
            <person name="Jungbluth S."/>
            <person name="Walsh D.A."/>
            <person name="Denef V.J."/>
            <person name="McMahon K.D."/>
            <person name="Konstantinidis K.T."/>
            <person name="Eloe-Fadrosh E.A."/>
            <person name="Kyrpides N.C."/>
            <person name="Woyke T."/>
        </authorList>
    </citation>
    <scope>NUCLEOTIDE SEQUENCE</scope>
    <source>
        <strain evidence="2">GVMAG-M-3300027810-10</strain>
    </source>
</reference>
<sequence length="227" mass="27068">MNFIVYFLIYNKLMLIAHRGYSDKYVDNSEESFREAIRSGFDMIELDINICKSGELVIFHDTLIDGINVNDYDLHTLYNKYGIITLDFYFKNINTNIIKTYIDIKGNDDTVDYLCNYFLNINKEINMELIFFASFNMNHLDIIQNKLPAINVGLITSNKFNVYELEFLLNKYTFFAFHWECFDNKLYTFLHNRNKLVFLYTCHNHDEYTYITNKFKFDGLVSNICVK</sequence>
<dbReference type="AlphaFoldDB" id="A0A6C0LJJ9"/>
<dbReference type="GO" id="GO:0006629">
    <property type="term" value="P:lipid metabolic process"/>
    <property type="evidence" value="ECO:0007669"/>
    <property type="project" value="InterPro"/>
</dbReference>